<proteinExistence type="predicted"/>
<evidence type="ECO:0000313" key="2">
    <source>
        <dbReference type="Proteomes" id="UP000095788"/>
    </source>
</evidence>
<sequence>MENKKISALGYGFVIISPEKFEQCRKNKNIKAKKIISYFSKDNDFFYYCITEGALIPIHHINYDRYTLLFSIGKCEKSKLNGWEIQAEWNGFNLQVGASNEIWAVGIDEMEKWNIKNLDQESGYIKGFYYDINDNEHIEYKAIRYNIPSNKYEVKIYGLARKMKNKNGMENYGFLFELTQVQILNSKTDPSETDFSKLFE</sequence>
<protein>
    <submittedName>
        <fullName evidence="1">Uncharacterized protein</fullName>
    </submittedName>
</protein>
<gene>
    <name evidence="1" type="ORF">ERS852554_01133</name>
</gene>
<dbReference type="Proteomes" id="UP000095788">
    <property type="component" value="Unassembled WGS sequence"/>
</dbReference>
<evidence type="ECO:0000313" key="1">
    <source>
        <dbReference type="EMBL" id="CUP59143.1"/>
    </source>
</evidence>
<dbReference type="RefSeq" id="WP_057279560.1">
    <property type="nucleotide sequence ID" value="NZ_CZBF01000002.1"/>
</dbReference>
<dbReference type="EMBL" id="CZBF01000002">
    <property type="protein sequence ID" value="CUP59143.1"/>
    <property type="molecule type" value="Genomic_DNA"/>
</dbReference>
<accession>A0A174PDN2</accession>
<organism evidence="1 2">
    <name type="scientific">Bacteroides uniformis</name>
    <dbReference type="NCBI Taxonomy" id="820"/>
    <lineage>
        <taxon>Bacteria</taxon>
        <taxon>Pseudomonadati</taxon>
        <taxon>Bacteroidota</taxon>
        <taxon>Bacteroidia</taxon>
        <taxon>Bacteroidales</taxon>
        <taxon>Bacteroidaceae</taxon>
        <taxon>Bacteroides</taxon>
    </lineage>
</organism>
<name>A0A174PDN2_BACUN</name>
<dbReference type="AlphaFoldDB" id="A0A174PDN2"/>
<reference evidence="1 2" key="1">
    <citation type="submission" date="2015-09" db="EMBL/GenBank/DDBJ databases">
        <authorList>
            <consortium name="Pathogen Informatics"/>
        </authorList>
    </citation>
    <scope>NUCLEOTIDE SEQUENCE [LARGE SCALE GENOMIC DNA]</scope>
    <source>
        <strain evidence="1 2">2789STDY5834942</strain>
    </source>
</reference>